<dbReference type="Proteomes" id="UP000260943">
    <property type="component" value="Unassembled WGS sequence"/>
</dbReference>
<evidence type="ECO:0000313" key="1">
    <source>
        <dbReference type="EMBL" id="RGL09528.1"/>
    </source>
</evidence>
<accession>A0A3E4QR44</accession>
<organism evidence="1 2">
    <name type="scientific">Collinsella tanakaei</name>
    <dbReference type="NCBI Taxonomy" id="626935"/>
    <lineage>
        <taxon>Bacteria</taxon>
        <taxon>Bacillati</taxon>
        <taxon>Actinomycetota</taxon>
        <taxon>Coriobacteriia</taxon>
        <taxon>Coriobacteriales</taxon>
        <taxon>Coriobacteriaceae</taxon>
        <taxon>Collinsella</taxon>
    </lineage>
</organism>
<comment type="caution">
    <text evidence="1">The sequence shown here is derived from an EMBL/GenBank/DDBJ whole genome shotgun (WGS) entry which is preliminary data.</text>
</comment>
<name>A0A3E4QR44_9ACTN</name>
<dbReference type="InterPro" id="IPR023214">
    <property type="entry name" value="HAD_sf"/>
</dbReference>
<dbReference type="InterPro" id="IPR000150">
    <property type="entry name" value="Cof"/>
</dbReference>
<gene>
    <name evidence="1" type="ORF">DXC81_07975</name>
</gene>
<sequence length="275" mass="30399">MVKMISSDLDGTFLTPDKIITAENRNMLDVAYTRGIQFVPCTGRNLSDIPSELLAHPSVSYAVCCNGSLVVDAKTGRVLRETPIEKRVVLGLYNELSSLKITFDVFADRRVYTERSRFGYIDTVDLSGPTRDFIKAGRTLLDCSMEELMMQTGAVCRLNVFYHTKEDRDLVWDAVDRRSELRRSTSLPCNVEITNVCAHKGAALEWLCGFLDVSTTDVVAFGDNENDTTMLRAAGDGVAMENAVHVCKLAADHLCASCSESGVSRYLIGRLDCLT</sequence>
<dbReference type="AlphaFoldDB" id="A0A3E4QR44"/>
<dbReference type="RefSeq" id="WP_117679934.1">
    <property type="nucleotide sequence ID" value="NZ_QSRJ01000009.1"/>
</dbReference>
<dbReference type="GO" id="GO:0000287">
    <property type="term" value="F:magnesium ion binding"/>
    <property type="evidence" value="ECO:0007669"/>
    <property type="project" value="TreeGrafter"/>
</dbReference>
<dbReference type="InterPro" id="IPR036412">
    <property type="entry name" value="HAD-like_sf"/>
</dbReference>
<dbReference type="PANTHER" id="PTHR10000">
    <property type="entry name" value="PHOSPHOSERINE PHOSPHATASE"/>
    <property type="match status" value="1"/>
</dbReference>
<dbReference type="GO" id="GO:0016791">
    <property type="term" value="F:phosphatase activity"/>
    <property type="evidence" value="ECO:0007669"/>
    <property type="project" value="TreeGrafter"/>
</dbReference>
<dbReference type="NCBIfam" id="TIGR01484">
    <property type="entry name" value="HAD-SF-IIB"/>
    <property type="match status" value="1"/>
</dbReference>
<protein>
    <submittedName>
        <fullName evidence="1">HAD family phosphatase</fullName>
    </submittedName>
</protein>
<evidence type="ECO:0000313" key="2">
    <source>
        <dbReference type="Proteomes" id="UP000260943"/>
    </source>
</evidence>
<dbReference type="Gene3D" id="3.40.50.1000">
    <property type="entry name" value="HAD superfamily/HAD-like"/>
    <property type="match status" value="1"/>
</dbReference>
<dbReference type="Gene3D" id="3.30.1240.10">
    <property type="match status" value="1"/>
</dbReference>
<dbReference type="EMBL" id="QSRJ01000009">
    <property type="protein sequence ID" value="RGL09528.1"/>
    <property type="molecule type" value="Genomic_DNA"/>
</dbReference>
<dbReference type="SUPFAM" id="SSF56784">
    <property type="entry name" value="HAD-like"/>
    <property type="match status" value="1"/>
</dbReference>
<dbReference type="PROSITE" id="PS01229">
    <property type="entry name" value="COF_2"/>
    <property type="match status" value="1"/>
</dbReference>
<dbReference type="GO" id="GO:0005829">
    <property type="term" value="C:cytosol"/>
    <property type="evidence" value="ECO:0007669"/>
    <property type="project" value="TreeGrafter"/>
</dbReference>
<proteinExistence type="predicted"/>
<dbReference type="InterPro" id="IPR006379">
    <property type="entry name" value="HAD-SF_hydro_IIB"/>
</dbReference>
<dbReference type="PANTHER" id="PTHR10000:SF8">
    <property type="entry name" value="HAD SUPERFAMILY HYDROLASE-LIKE, TYPE 3"/>
    <property type="match status" value="1"/>
</dbReference>
<reference evidence="1 2" key="1">
    <citation type="submission" date="2018-08" db="EMBL/GenBank/DDBJ databases">
        <title>A genome reference for cultivated species of the human gut microbiota.</title>
        <authorList>
            <person name="Zou Y."/>
            <person name="Xue W."/>
            <person name="Luo G."/>
        </authorList>
    </citation>
    <scope>NUCLEOTIDE SEQUENCE [LARGE SCALE GENOMIC DNA]</scope>
    <source>
        <strain evidence="1 2">TF08-14</strain>
    </source>
</reference>
<dbReference type="NCBIfam" id="TIGR00099">
    <property type="entry name" value="Cof-subfamily"/>
    <property type="match status" value="1"/>
</dbReference>
<dbReference type="Pfam" id="PF08282">
    <property type="entry name" value="Hydrolase_3"/>
    <property type="match status" value="1"/>
</dbReference>